<accession>A0A1V2H6H6</accession>
<organism evidence="1 2">
    <name type="scientific">Teichococcus deserti</name>
    <dbReference type="NCBI Taxonomy" id="1817963"/>
    <lineage>
        <taxon>Bacteria</taxon>
        <taxon>Pseudomonadati</taxon>
        <taxon>Pseudomonadota</taxon>
        <taxon>Alphaproteobacteria</taxon>
        <taxon>Acetobacterales</taxon>
        <taxon>Roseomonadaceae</taxon>
        <taxon>Roseomonas</taxon>
    </lineage>
</organism>
<keyword evidence="2" id="KW-1185">Reference proteome</keyword>
<evidence type="ECO:0000313" key="2">
    <source>
        <dbReference type="Proteomes" id="UP000188879"/>
    </source>
</evidence>
<protein>
    <recommendedName>
        <fullName evidence="3">Transposase</fullName>
    </recommendedName>
</protein>
<dbReference type="Proteomes" id="UP000188879">
    <property type="component" value="Unassembled WGS sequence"/>
</dbReference>
<comment type="caution">
    <text evidence="1">The sequence shown here is derived from an EMBL/GenBank/DDBJ whole genome shotgun (WGS) entry which is preliminary data.</text>
</comment>
<sequence length="59" mass="6945">MGNVWMLKAEWNDALIEELAVFPSGRHDDQVDALSRAFNDLMEQKNKPPVWRRFNLMGR</sequence>
<gene>
    <name evidence="1" type="ORF">BKE38_08685</name>
</gene>
<reference evidence="1 2" key="1">
    <citation type="submission" date="2016-10" db="EMBL/GenBank/DDBJ databases">
        <title>Draft Genome sequence of Roseomonas sp. strain M3.</title>
        <authorList>
            <person name="Subhash Y."/>
            <person name="Lee S."/>
        </authorList>
    </citation>
    <scope>NUCLEOTIDE SEQUENCE [LARGE SCALE GENOMIC DNA]</scope>
    <source>
        <strain evidence="1 2">M3</strain>
    </source>
</reference>
<proteinExistence type="predicted"/>
<evidence type="ECO:0000313" key="1">
    <source>
        <dbReference type="EMBL" id="ONG55733.1"/>
    </source>
</evidence>
<evidence type="ECO:0008006" key="3">
    <source>
        <dbReference type="Google" id="ProtNLM"/>
    </source>
</evidence>
<dbReference type="AlphaFoldDB" id="A0A1V2H6H6"/>
<dbReference type="EMBL" id="MLCO01000069">
    <property type="protein sequence ID" value="ONG55733.1"/>
    <property type="molecule type" value="Genomic_DNA"/>
</dbReference>
<name>A0A1V2H6H6_9PROT</name>